<proteinExistence type="predicted"/>
<sequence>MVAAKSSWICKGTTVKDGEGIKSVYGGSGCSLEDLSDCIIGQILEGKGRSVGVRGAWFGGGCLLRERLKWKGVRIRELDCGSRARGRGVRIELSMDSRAK</sequence>
<protein>
    <submittedName>
        <fullName evidence="1">Uncharacterized protein</fullName>
    </submittedName>
</protein>
<name>A0ACC2KA65_PERAE</name>
<dbReference type="EMBL" id="CM056812">
    <property type="protein sequence ID" value="KAJ8618000.1"/>
    <property type="molecule type" value="Genomic_DNA"/>
</dbReference>
<accession>A0ACC2KA65</accession>
<gene>
    <name evidence="1" type="ORF">MRB53_014186</name>
</gene>
<organism evidence="1 2">
    <name type="scientific">Persea americana</name>
    <name type="common">Avocado</name>
    <dbReference type="NCBI Taxonomy" id="3435"/>
    <lineage>
        <taxon>Eukaryota</taxon>
        <taxon>Viridiplantae</taxon>
        <taxon>Streptophyta</taxon>
        <taxon>Embryophyta</taxon>
        <taxon>Tracheophyta</taxon>
        <taxon>Spermatophyta</taxon>
        <taxon>Magnoliopsida</taxon>
        <taxon>Magnoliidae</taxon>
        <taxon>Laurales</taxon>
        <taxon>Lauraceae</taxon>
        <taxon>Persea</taxon>
    </lineage>
</organism>
<keyword evidence="2" id="KW-1185">Reference proteome</keyword>
<reference evidence="1 2" key="1">
    <citation type="journal article" date="2022" name="Hortic Res">
        <title>A haplotype resolved chromosomal level avocado genome allows analysis of novel avocado genes.</title>
        <authorList>
            <person name="Nath O."/>
            <person name="Fletcher S.J."/>
            <person name="Hayward A."/>
            <person name="Shaw L.M."/>
            <person name="Masouleh A.K."/>
            <person name="Furtado A."/>
            <person name="Henry R.J."/>
            <person name="Mitter N."/>
        </authorList>
    </citation>
    <scope>NUCLEOTIDE SEQUENCE [LARGE SCALE GENOMIC DNA]</scope>
    <source>
        <strain evidence="2">cv. Hass</strain>
    </source>
</reference>
<dbReference type="Proteomes" id="UP001234297">
    <property type="component" value="Chromosome 4"/>
</dbReference>
<comment type="caution">
    <text evidence="1">The sequence shown here is derived from an EMBL/GenBank/DDBJ whole genome shotgun (WGS) entry which is preliminary data.</text>
</comment>
<evidence type="ECO:0000313" key="1">
    <source>
        <dbReference type="EMBL" id="KAJ8618000.1"/>
    </source>
</evidence>
<evidence type="ECO:0000313" key="2">
    <source>
        <dbReference type="Proteomes" id="UP001234297"/>
    </source>
</evidence>